<dbReference type="Proteomes" id="UP000027466">
    <property type="component" value="Unassembled WGS sequence"/>
</dbReference>
<accession>A0A069PFX2</accession>
<evidence type="ECO:0000313" key="2">
    <source>
        <dbReference type="Proteomes" id="UP000027466"/>
    </source>
</evidence>
<name>A0A069PFX2_9BURK</name>
<comment type="caution">
    <text evidence="1">The sequence shown here is derived from an EMBL/GenBank/DDBJ whole genome shotgun (WGS) entry which is preliminary data.</text>
</comment>
<dbReference type="AlphaFoldDB" id="A0A069PFX2"/>
<proteinExistence type="predicted"/>
<keyword evidence="2" id="KW-1185">Reference proteome</keyword>
<dbReference type="EMBL" id="JFHC01000058">
    <property type="protein sequence ID" value="KDR39500.1"/>
    <property type="molecule type" value="Genomic_DNA"/>
</dbReference>
<dbReference type="STRING" id="60547.GCA_000751215_06289"/>
<evidence type="ECO:0000313" key="1">
    <source>
        <dbReference type="EMBL" id="KDR39500.1"/>
    </source>
</evidence>
<sequence>MGALFVIKPRKIGERPPRMRIRYGFNAHFQTLEHDGPNLRPCNALSINLKDRDDSVAVDQRVYDCSYRRLMRCDFKLLPSHGNLTPKHVCDRSRMGVKPNCGNCVHSHVFSLVGEILA</sequence>
<organism evidence="1 2">
    <name type="scientific">Caballeronia glathei</name>
    <dbReference type="NCBI Taxonomy" id="60547"/>
    <lineage>
        <taxon>Bacteria</taxon>
        <taxon>Pseudomonadati</taxon>
        <taxon>Pseudomonadota</taxon>
        <taxon>Betaproteobacteria</taxon>
        <taxon>Burkholderiales</taxon>
        <taxon>Burkholderiaceae</taxon>
        <taxon>Caballeronia</taxon>
    </lineage>
</organism>
<reference evidence="1 2" key="1">
    <citation type="submission" date="2014-03" db="EMBL/GenBank/DDBJ databases">
        <title>Draft Genome Sequences of Four Burkholderia Strains.</title>
        <authorList>
            <person name="Liu X.Y."/>
            <person name="Li C.X."/>
            <person name="Xu J.H."/>
        </authorList>
    </citation>
    <scope>NUCLEOTIDE SEQUENCE [LARGE SCALE GENOMIC DNA]</scope>
    <source>
        <strain evidence="1 2">DSM 50014</strain>
    </source>
</reference>
<gene>
    <name evidence="1" type="ORF">BG61_31960</name>
</gene>
<protein>
    <submittedName>
        <fullName evidence="1">Uncharacterized protein</fullName>
    </submittedName>
</protein>